<reference evidence="4" key="1">
    <citation type="submission" date="2018-08" db="EMBL/GenBank/DDBJ databases">
        <title>Thalassotalea euphylliae genome.</title>
        <authorList>
            <person name="Summers S."/>
            <person name="Rice S.A."/>
            <person name="Freckelton M.L."/>
            <person name="Nedved B.T."/>
            <person name="Hadfield M.G."/>
        </authorList>
    </citation>
    <scope>NUCLEOTIDE SEQUENCE [LARGE SCALE GENOMIC DNA]</scope>
    <source>
        <strain evidence="4">H3</strain>
    </source>
</reference>
<dbReference type="Gene3D" id="3.30.565.10">
    <property type="entry name" value="Histidine kinase-like ATPase, C-terminal domain"/>
    <property type="match status" value="1"/>
</dbReference>
<sequence length="353" mass="40206">MALDKLVTLNAQQEINRKQLQKLVFLIILPLTNLLFVAAVMYDNEKFNIQTIGTVAIRVWVIFGLTFLVFQLLEEYLPRVIRKDCFVCQLALHILIIVGIASFFAPVFTRPDGLPSTQSLEVPRLFIITLEITLYLIVLRILDEQANAFCTMLTLKESELNVLRSQSNPHFLFNTLNLINSEISDDPDNAKEIVYDLADLLRKYLKMAQQSFTTVSEEMKLVNLYLTLQQKRFKNRLTFDIEVAHDTHRLQIPALLLQPVVENTIKHAVAPYAAKAHVKVSASLTDKNLVVVFKDTGPVFDDKGIEEGDGFRILRKTLDLHFVNNYGVSLKSTKTGGEFKVCIPVRILESNRE</sequence>
<feature type="transmembrane region" description="Helical" evidence="1">
    <location>
        <begin position="85"/>
        <end position="105"/>
    </location>
</feature>
<feature type="domain" description="Signal transduction histidine kinase internal region" evidence="2">
    <location>
        <begin position="159"/>
        <end position="237"/>
    </location>
</feature>
<name>A0A3E0U4H4_9GAMM</name>
<dbReference type="InterPro" id="IPR036890">
    <property type="entry name" value="HATPase_C_sf"/>
</dbReference>
<dbReference type="Proteomes" id="UP000256899">
    <property type="component" value="Unassembled WGS sequence"/>
</dbReference>
<dbReference type="EMBL" id="QUOT01000001">
    <property type="protein sequence ID" value="REL30872.1"/>
    <property type="molecule type" value="Genomic_DNA"/>
</dbReference>
<dbReference type="GO" id="GO:0000155">
    <property type="term" value="F:phosphorelay sensor kinase activity"/>
    <property type="evidence" value="ECO:0007669"/>
    <property type="project" value="InterPro"/>
</dbReference>
<feature type="transmembrane region" description="Helical" evidence="1">
    <location>
        <begin position="125"/>
        <end position="142"/>
    </location>
</feature>
<proteinExistence type="predicted"/>
<feature type="transmembrane region" description="Helical" evidence="1">
    <location>
        <begin position="48"/>
        <end position="73"/>
    </location>
</feature>
<evidence type="ECO:0000313" key="4">
    <source>
        <dbReference type="Proteomes" id="UP000256899"/>
    </source>
</evidence>
<dbReference type="GO" id="GO:0016020">
    <property type="term" value="C:membrane"/>
    <property type="evidence" value="ECO:0007669"/>
    <property type="project" value="InterPro"/>
</dbReference>
<protein>
    <recommendedName>
        <fullName evidence="2">Signal transduction histidine kinase internal region domain-containing protein</fullName>
    </recommendedName>
</protein>
<evidence type="ECO:0000313" key="3">
    <source>
        <dbReference type="EMBL" id="REL30872.1"/>
    </source>
</evidence>
<dbReference type="PANTHER" id="PTHR34220">
    <property type="entry name" value="SENSOR HISTIDINE KINASE YPDA"/>
    <property type="match status" value="1"/>
</dbReference>
<keyword evidence="1" id="KW-0812">Transmembrane</keyword>
<keyword evidence="4" id="KW-1185">Reference proteome</keyword>
<keyword evidence="1" id="KW-1133">Transmembrane helix</keyword>
<dbReference type="AlphaFoldDB" id="A0A3E0U4H4"/>
<dbReference type="SUPFAM" id="SSF55874">
    <property type="entry name" value="ATPase domain of HSP90 chaperone/DNA topoisomerase II/histidine kinase"/>
    <property type="match status" value="1"/>
</dbReference>
<dbReference type="RefSeq" id="WP_116015341.1">
    <property type="nucleotide sequence ID" value="NZ_QUOT01000001.1"/>
</dbReference>
<dbReference type="PANTHER" id="PTHR34220:SF7">
    <property type="entry name" value="SENSOR HISTIDINE KINASE YPDA"/>
    <property type="match status" value="1"/>
</dbReference>
<dbReference type="Pfam" id="PF06580">
    <property type="entry name" value="His_kinase"/>
    <property type="match status" value="1"/>
</dbReference>
<comment type="caution">
    <text evidence="3">The sequence shown here is derived from an EMBL/GenBank/DDBJ whole genome shotgun (WGS) entry which is preliminary data.</text>
</comment>
<dbReference type="InterPro" id="IPR010559">
    <property type="entry name" value="Sig_transdc_His_kin_internal"/>
</dbReference>
<feature type="transmembrane region" description="Helical" evidence="1">
    <location>
        <begin position="23"/>
        <end position="42"/>
    </location>
</feature>
<keyword evidence="1" id="KW-0472">Membrane</keyword>
<evidence type="ECO:0000259" key="2">
    <source>
        <dbReference type="Pfam" id="PF06580"/>
    </source>
</evidence>
<accession>A0A3E0U4H4</accession>
<evidence type="ECO:0000256" key="1">
    <source>
        <dbReference type="SAM" id="Phobius"/>
    </source>
</evidence>
<dbReference type="InterPro" id="IPR050640">
    <property type="entry name" value="Bact_2-comp_sensor_kinase"/>
</dbReference>
<gene>
    <name evidence="3" type="ORF">DXX94_09145</name>
</gene>
<organism evidence="3 4">
    <name type="scientific">Thalassotalea euphylliae</name>
    <dbReference type="NCBI Taxonomy" id="1655234"/>
    <lineage>
        <taxon>Bacteria</taxon>
        <taxon>Pseudomonadati</taxon>
        <taxon>Pseudomonadota</taxon>
        <taxon>Gammaproteobacteria</taxon>
        <taxon>Alteromonadales</taxon>
        <taxon>Colwelliaceae</taxon>
        <taxon>Thalassotalea</taxon>
    </lineage>
</organism>